<evidence type="ECO:0008006" key="2">
    <source>
        <dbReference type="Google" id="ProtNLM"/>
    </source>
</evidence>
<proteinExistence type="predicted"/>
<name>A0A6M3LC87_9ZZZZ</name>
<sequence length="97" mass="11842">MIIDYKNKEELAPKFGRAFPKENRIEIRKDLPQCVINFLIIHEKYHLTDRTKFWFWREIKANYFGAKNHPFGFLFCCVLSLSFSRLKFYLNRILINH</sequence>
<dbReference type="AlphaFoldDB" id="A0A6M3LC87"/>
<reference evidence="1" key="1">
    <citation type="submission" date="2020-03" db="EMBL/GenBank/DDBJ databases">
        <title>The deep terrestrial virosphere.</title>
        <authorList>
            <person name="Holmfeldt K."/>
            <person name="Nilsson E."/>
            <person name="Simone D."/>
            <person name="Lopez-Fernandez M."/>
            <person name="Wu X."/>
            <person name="de Brujin I."/>
            <person name="Lundin D."/>
            <person name="Andersson A."/>
            <person name="Bertilsson S."/>
            <person name="Dopson M."/>
        </authorList>
    </citation>
    <scope>NUCLEOTIDE SEQUENCE</scope>
    <source>
        <strain evidence="1">MM415B04732</strain>
    </source>
</reference>
<gene>
    <name evidence="1" type="ORF">MM415B04732_0012</name>
</gene>
<dbReference type="EMBL" id="MT143058">
    <property type="protein sequence ID" value="QJA92340.1"/>
    <property type="molecule type" value="Genomic_DNA"/>
</dbReference>
<accession>A0A6M3LC87</accession>
<organism evidence="1">
    <name type="scientific">viral metagenome</name>
    <dbReference type="NCBI Taxonomy" id="1070528"/>
    <lineage>
        <taxon>unclassified sequences</taxon>
        <taxon>metagenomes</taxon>
        <taxon>organismal metagenomes</taxon>
    </lineage>
</organism>
<evidence type="ECO:0000313" key="1">
    <source>
        <dbReference type="EMBL" id="QJA92340.1"/>
    </source>
</evidence>
<protein>
    <recommendedName>
        <fullName evidence="2">WLM domain-containing protein</fullName>
    </recommendedName>
</protein>